<dbReference type="RefSeq" id="WP_259096157.1">
    <property type="nucleotide sequence ID" value="NZ_CP130454.1"/>
</dbReference>
<feature type="transmembrane region" description="Helical" evidence="1">
    <location>
        <begin position="27"/>
        <end position="45"/>
    </location>
</feature>
<evidence type="ECO:0000256" key="1">
    <source>
        <dbReference type="SAM" id="Phobius"/>
    </source>
</evidence>
<keyword evidence="1" id="KW-0472">Membrane</keyword>
<name>A0ABT2ENP6_9BACT</name>
<sequence>MNAERPPDTLAKFTKVFVYRQSAVRPYLIACAVVFAIMGFLMWAYAKWEALTFSVTVLLSIPMALTASWTLYLWLVSKTAVLLVTEHGIVYSDRWVRRALLWSEIDAITRFAIRSKKGRGIALRLGLKSLENWQELVNFAREFSDAKILV</sequence>
<gene>
    <name evidence="2" type="ORF">M2350_002002</name>
</gene>
<dbReference type="Proteomes" id="UP001204798">
    <property type="component" value="Unassembled WGS sequence"/>
</dbReference>
<keyword evidence="1" id="KW-0812">Transmembrane</keyword>
<dbReference type="EMBL" id="JANUCP010000003">
    <property type="protein sequence ID" value="MCS3919589.1"/>
    <property type="molecule type" value="Genomic_DNA"/>
</dbReference>
<proteinExistence type="predicted"/>
<reference evidence="2 3" key="1">
    <citation type="submission" date="2022-08" db="EMBL/GenBank/DDBJ databases">
        <title>Bacterial and archaeal communities from various locations to study Microbial Dark Matter (Phase II).</title>
        <authorList>
            <person name="Stepanauskas R."/>
        </authorList>
    </citation>
    <scope>NUCLEOTIDE SEQUENCE [LARGE SCALE GENOMIC DNA]</scope>
    <source>
        <strain evidence="2 3">PD1</strain>
    </source>
</reference>
<protein>
    <recommendedName>
        <fullName evidence="4">PH domain-containing protein</fullName>
    </recommendedName>
</protein>
<feature type="transmembrane region" description="Helical" evidence="1">
    <location>
        <begin position="51"/>
        <end position="75"/>
    </location>
</feature>
<keyword evidence="1" id="KW-1133">Transmembrane helix</keyword>
<accession>A0ABT2ENP6</accession>
<evidence type="ECO:0000313" key="3">
    <source>
        <dbReference type="Proteomes" id="UP001204798"/>
    </source>
</evidence>
<evidence type="ECO:0008006" key="4">
    <source>
        <dbReference type="Google" id="ProtNLM"/>
    </source>
</evidence>
<organism evidence="2 3">
    <name type="scientific">Candidatus Fervidibacter sacchari</name>
    <dbReference type="NCBI Taxonomy" id="1448929"/>
    <lineage>
        <taxon>Bacteria</taxon>
        <taxon>Candidatus Fervidibacterota</taxon>
        <taxon>Candidatus Fervidibacter</taxon>
    </lineage>
</organism>
<evidence type="ECO:0000313" key="2">
    <source>
        <dbReference type="EMBL" id="MCS3919589.1"/>
    </source>
</evidence>
<keyword evidence="3" id="KW-1185">Reference proteome</keyword>
<comment type="caution">
    <text evidence="2">The sequence shown here is derived from an EMBL/GenBank/DDBJ whole genome shotgun (WGS) entry which is preliminary data.</text>
</comment>